<comment type="caution">
    <text evidence="4">Lacks conserved residue(s) required for the propagation of feature annotation.</text>
</comment>
<dbReference type="Gene3D" id="3.30.70.660">
    <property type="entry name" value="Pseudouridine synthase I, catalytic domain, C-terminal subdomain"/>
    <property type="match status" value="1"/>
</dbReference>
<evidence type="ECO:0000256" key="6">
    <source>
        <dbReference type="PIRSR" id="PIRSR001430-2"/>
    </source>
</evidence>
<accession>A0A3S3ZNH7</accession>
<feature type="active site" description="Nucleophile" evidence="4 5">
    <location>
        <position position="70"/>
    </location>
</feature>
<dbReference type="Pfam" id="PF01416">
    <property type="entry name" value="PseudoU_synth_1"/>
    <property type="match status" value="1"/>
</dbReference>
<dbReference type="InterPro" id="IPR020097">
    <property type="entry name" value="PsdUridine_synth_TruA_a/b_dom"/>
</dbReference>
<protein>
    <recommendedName>
        <fullName evidence="4">tRNA pseudouridine synthase A</fullName>
        <ecNumber evidence="4">5.4.99.12</ecNumber>
    </recommendedName>
    <alternativeName>
        <fullName evidence="4">tRNA pseudouridine(38-40) synthase</fullName>
    </alternativeName>
    <alternativeName>
        <fullName evidence="4">tRNA pseudouridylate synthase I</fullName>
    </alternativeName>
    <alternativeName>
        <fullName evidence="4">tRNA-uridine isomerase I</fullName>
    </alternativeName>
</protein>
<dbReference type="GO" id="GO:0003723">
    <property type="term" value="F:RNA binding"/>
    <property type="evidence" value="ECO:0007669"/>
    <property type="project" value="InterPro"/>
</dbReference>
<comment type="similarity">
    <text evidence="1 4 7">Belongs to the tRNA pseudouridine synthase TruA family.</text>
</comment>
<dbReference type="PANTHER" id="PTHR11142">
    <property type="entry name" value="PSEUDOURIDYLATE SYNTHASE"/>
    <property type="match status" value="1"/>
</dbReference>
<dbReference type="OrthoDB" id="9811823at2"/>
<evidence type="ECO:0000256" key="3">
    <source>
        <dbReference type="ARBA" id="ARBA00023235"/>
    </source>
</evidence>
<dbReference type="PIRSF" id="PIRSF001430">
    <property type="entry name" value="tRNA_psdUrid_synth"/>
    <property type="match status" value="1"/>
</dbReference>
<dbReference type="SUPFAM" id="SSF55120">
    <property type="entry name" value="Pseudouridine synthase"/>
    <property type="match status" value="1"/>
</dbReference>
<gene>
    <name evidence="4 9" type="primary">truA</name>
    <name evidence="9" type="ORF">ELQ90_11505</name>
</gene>
<sequence>MTSGTSETSSASESASTRYRLDVSYDGSAFSGWSRQPGLRTVQGVLEEAIDQSFGGFGTASNLVVAGRTDAGVHAVGQVVHLDLDADRSHRLTRNRGGSTDPGSALGRRINGILGPYSDVVVSRATVAPEGFDARFGALWRRYEYRVADYVTGRNPLERAFTAWVPAVLDLEAMREAAAALLGLHDFGAYCKPREGATTIRTLLDFDWHRDGDGVLKAGVRADAFCHSMVRSIVGACVAVGGGRMTVAEVVRLRDDAERIGRFGVMPARGLTFVEVAYPPDDQLAARAALTRARRTLERELADEDGID</sequence>
<comment type="subunit">
    <text evidence="4">Homodimer.</text>
</comment>
<evidence type="ECO:0000256" key="1">
    <source>
        <dbReference type="ARBA" id="ARBA00009375"/>
    </source>
</evidence>
<organism evidence="9 10">
    <name type="scientific">Labedella phragmitis</name>
    <dbReference type="NCBI Taxonomy" id="2498849"/>
    <lineage>
        <taxon>Bacteria</taxon>
        <taxon>Bacillati</taxon>
        <taxon>Actinomycetota</taxon>
        <taxon>Actinomycetes</taxon>
        <taxon>Micrococcales</taxon>
        <taxon>Microbacteriaceae</taxon>
        <taxon>Labedella</taxon>
    </lineage>
</organism>
<dbReference type="EC" id="5.4.99.12" evidence="4"/>
<comment type="catalytic activity">
    <reaction evidence="4 7">
        <text>uridine(38/39/40) in tRNA = pseudouridine(38/39/40) in tRNA</text>
        <dbReference type="Rhea" id="RHEA:22376"/>
        <dbReference type="Rhea" id="RHEA-COMP:10085"/>
        <dbReference type="Rhea" id="RHEA-COMP:10087"/>
        <dbReference type="ChEBI" id="CHEBI:65314"/>
        <dbReference type="ChEBI" id="CHEBI:65315"/>
        <dbReference type="EC" id="5.4.99.12"/>
    </reaction>
</comment>
<evidence type="ECO:0000313" key="10">
    <source>
        <dbReference type="Proteomes" id="UP000288547"/>
    </source>
</evidence>
<keyword evidence="2 4" id="KW-0819">tRNA processing</keyword>
<dbReference type="Gene3D" id="3.30.70.580">
    <property type="entry name" value="Pseudouridine synthase I, catalytic domain, N-terminal subdomain"/>
    <property type="match status" value="1"/>
</dbReference>
<evidence type="ECO:0000256" key="5">
    <source>
        <dbReference type="PIRSR" id="PIRSR001430-1"/>
    </source>
</evidence>
<dbReference type="PANTHER" id="PTHR11142:SF0">
    <property type="entry name" value="TRNA PSEUDOURIDINE SYNTHASE-LIKE 1"/>
    <property type="match status" value="1"/>
</dbReference>
<keyword evidence="10" id="KW-1185">Reference proteome</keyword>
<dbReference type="GO" id="GO:0160147">
    <property type="term" value="F:tRNA pseudouridine(38-40) synthase activity"/>
    <property type="evidence" value="ECO:0007669"/>
    <property type="project" value="UniProtKB-EC"/>
</dbReference>
<evidence type="ECO:0000256" key="4">
    <source>
        <dbReference type="HAMAP-Rule" id="MF_00171"/>
    </source>
</evidence>
<dbReference type="Proteomes" id="UP000288547">
    <property type="component" value="Unassembled WGS sequence"/>
</dbReference>
<reference evidence="9 10" key="1">
    <citation type="submission" date="2018-12" db="EMBL/GenBank/DDBJ databases">
        <authorList>
            <person name="Li F."/>
        </authorList>
    </citation>
    <scope>NUCLEOTIDE SEQUENCE [LARGE SCALE GENOMIC DNA]</scope>
    <source>
        <strain evidence="9 10">11W25H-1</strain>
    </source>
</reference>
<dbReference type="InterPro" id="IPR020094">
    <property type="entry name" value="TruA/RsuA/RluB/E/F_N"/>
</dbReference>
<feature type="binding site" evidence="4 6">
    <location>
        <position position="143"/>
    </location>
    <ligand>
        <name>substrate</name>
    </ligand>
</feature>
<evidence type="ECO:0000259" key="8">
    <source>
        <dbReference type="Pfam" id="PF01416"/>
    </source>
</evidence>
<keyword evidence="3 4" id="KW-0413">Isomerase</keyword>
<evidence type="ECO:0000256" key="7">
    <source>
        <dbReference type="RuleBase" id="RU003792"/>
    </source>
</evidence>
<dbReference type="GO" id="GO:0031119">
    <property type="term" value="P:tRNA pseudouridine synthesis"/>
    <property type="evidence" value="ECO:0007669"/>
    <property type="project" value="UniProtKB-UniRule"/>
</dbReference>
<dbReference type="CDD" id="cd02570">
    <property type="entry name" value="PseudoU_synth_EcTruA"/>
    <property type="match status" value="1"/>
</dbReference>
<dbReference type="EMBL" id="RZNB01000004">
    <property type="protein sequence ID" value="RWZ49964.1"/>
    <property type="molecule type" value="Genomic_DNA"/>
</dbReference>
<name>A0A3S3ZNH7_9MICO</name>
<dbReference type="InterPro" id="IPR020095">
    <property type="entry name" value="PsdUridine_synth_TruA_C"/>
</dbReference>
<feature type="domain" description="Pseudouridine synthase I TruA alpha/beta" evidence="8">
    <location>
        <begin position="177"/>
        <end position="279"/>
    </location>
</feature>
<comment type="caution">
    <text evidence="9">The sequence shown here is derived from an EMBL/GenBank/DDBJ whole genome shotgun (WGS) entry which is preliminary data.</text>
</comment>
<dbReference type="AlphaFoldDB" id="A0A3S3ZNH7"/>
<dbReference type="RefSeq" id="WP_128495424.1">
    <property type="nucleotide sequence ID" value="NZ_RZNB01000004.1"/>
</dbReference>
<comment type="function">
    <text evidence="4">Formation of pseudouridine at positions 38, 39 and 40 in the anticodon stem and loop of transfer RNAs.</text>
</comment>
<evidence type="ECO:0000313" key="9">
    <source>
        <dbReference type="EMBL" id="RWZ49964.1"/>
    </source>
</evidence>
<dbReference type="InterPro" id="IPR001406">
    <property type="entry name" value="PsdUridine_synth_TruA"/>
</dbReference>
<proteinExistence type="inferred from homology"/>
<dbReference type="HAMAP" id="MF_00171">
    <property type="entry name" value="TruA"/>
    <property type="match status" value="1"/>
</dbReference>
<dbReference type="InterPro" id="IPR020103">
    <property type="entry name" value="PsdUridine_synth_cat_dom_sf"/>
</dbReference>
<evidence type="ECO:0000256" key="2">
    <source>
        <dbReference type="ARBA" id="ARBA00022694"/>
    </source>
</evidence>